<keyword evidence="3" id="KW-1185">Reference proteome</keyword>
<dbReference type="SUPFAM" id="SSF53254">
    <property type="entry name" value="Phosphoglycerate mutase-like"/>
    <property type="match status" value="1"/>
</dbReference>
<evidence type="ECO:0008006" key="4">
    <source>
        <dbReference type="Google" id="ProtNLM"/>
    </source>
</evidence>
<evidence type="ECO:0000256" key="1">
    <source>
        <dbReference type="ARBA" id="ARBA00038362"/>
    </source>
</evidence>
<organism evidence="2 3">
    <name type="scientific">Coccomyxa viridis</name>
    <dbReference type="NCBI Taxonomy" id="1274662"/>
    <lineage>
        <taxon>Eukaryota</taxon>
        <taxon>Viridiplantae</taxon>
        <taxon>Chlorophyta</taxon>
        <taxon>core chlorophytes</taxon>
        <taxon>Trebouxiophyceae</taxon>
        <taxon>Trebouxiophyceae incertae sedis</taxon>
        <taxon>Coccomyxaceae</taxon>
        <taxon>Coccomyxa</taxon>
    </lineage>
</organism>
<dbReference type="PANTHER" id="PTHR48100:SF57">
    <property type="entry name" value="PHOSPHOGLYCERATE MUTASE"/>
    <property type="match status" value="1"/>
</dbReference>
<dbReference type="AlphaFoldDB" id="A0AAV1ICT9"/>
<comment type="caution">
    <text evidence="2">The sequence shown here is derived from an EMBL/GenBank/DDBJ whole genome shotgun (WGS) entry which is preliminary data.</text>
</comment>
<dbReference type="PANTHER" id="PTHR48100">
    <property type="entry name" value="BROAD-SPECIFICITY PHOSPHATASE YOR283W-RELATED"/>
    <property type="match status" value="1"/>
</dbReference>
<reference evidence="2 3" key="1">
    <citation type="submission" date="2023-10" db="EMBL/GenBank/DDBJ databases">
        <authorList>
            <person name="Maclean D."/>
            <person name="Macfadyen A."/>
        </authorList>
    </citation>
    <scope>NUCLEOTIDE SEQUENCE [LARGE SCALE GENOMIC DNA]</scope>
</reference>
<protein>
    <recommendedName>
        <fullName evidence="4">Phosphoglycerate mutase</fullName>
    </recommendedName>
</protein>
<name>A0AAV1ICT9_9CHLO</name>
<dbReference type="SMART" id="SM00855">
    <property type="entry name" value="PGAM"/>
    <property type="match status" value="1"/>
</dbReference>
<dbReference type="GO" id="GO:0016791">
    <property type="term" value="F:phosphatase activity"/>
    <property type="evidence" value="ECO:0007669"/>
    <property type="project" value="TreeGrafter"/>
</dbReference>
<dbReference type="CDD" id="cd07067">
    <property type="entry name" value="HP_PGM_like"/>
    <property type="match status" value="1"/>
</dbReference>
<accession>A0AAV1ICT9</accession>
<dbReference type="EMBL" id="CAUYUE010000009">
    <property type="protein sequence ID" value="CAK0783830.1"/>
    <property type="molecule type" value="Genomic_DNA"/>
</dbReference>
<dbReference type="InterPro" id="IPR013078">
    <property type="entry name" value="His_Pase_superF_clade-1"/>
</dbReference>
<sequence>MRSLVTCNALAIKYVTSVPRRHRRCFCARASLMDHQEKVLHFMRHGQTEMNVYLGHNAFGSEGFEDPLLYDTKLTPEGIWQAEQAQSKALQLHPVPEVLIVSPLTRALHTAELAFPSARCQIPRRIAHPLARERVYLSSDIGVLRSELADKWDNYDMDELPEEVWWYSEDRRNQRSVTMEPEEIFHRRIEELRKHILQRPERNIAVVTHSGVLEALTGGYLFRNGEIRTMTAGELIARTGTEA</sequence>
<comment type="similarity">
    <text evidence="1">Belongs to the phosphoglycerate mutase family.</text>
</comment>
<dbReference type="InterPro" id="IPR029033">
    <property type="entry name" value="His_PPase_superfam"/>
</dbReference>
<evidence type="ECO:0000313" key="3">
    <source>
        <dbReference type="Proteomes" id="UP001314263"/>
    </source>
</evidence>
<evidence type="ECO:0000313" key="2">
    <source>
        <dbReference type="EMBL" id="CAK0783830.1"/>
    </source>
</evidence>
<gene>
    <name evidence="2" type="ORF">CVIRNUC_007030</name>
</gene>
<dbReference type="InterPro" id="IPR050275">
    <property type="entry name" value="PGM_Phosphatase"/>
</dbReference>
<dbReference type="Pfam" id="PF00300">
    <property type="entry name" value="His_Phos_1"/>
    <property type="match status" value="1"/>
</dbReference>
<proteinExistence type="inferred from homology"/>
<dbReference type="GO" id="GO:0005737">
    <property type="term" value="C:cytoplasm"/>
    <property type="evidence" value="ECO:0007669"/>
    <property type="project" value="TreeGrafter"/>
</dbReference>
<dbReference type="Proteomes" id="UP001314263">
    <property type="component" value="Unassembled WGS sequence"/>
</dbReference>
<dbReference type="Gene3D" id="3.40.50.1240">
    <property type="entry name" value="Phosphoglycerate mutase-like"/>
    <property type="match status" value="1"/>
</dbReference>